<evidence type="ECO:0000313" key="2">
    <source>
        <dbReference type="EMBL" id="KAF8773235.1"/>
    </source>
</evidence>
<evidence type="ECO:0000313" key="3">
    <source>
        <dbReference type="Proteomes" id="UP000807504"/>
    </source>
</evidence>
<comment type="caution">
    <text evidence="2">The sequence shown here is derived from an EMBL/GenBank/DDBJ whole genome shotgun (WGS) entry which is preliminary data.</text>
</comment>
<organism evidence="2 3">
    <name type="scientific">Argiope bruennichi</name>
    <name type="common">Wasp spider</name>
    <name type="synonym">Aranea bruennichi</name>
    <dbReference type="NCBI Taxonomy" id="94029"/>
    <lineage>
        <taxon>Eukaryota</taxon>
        <taxon>Metazoa</taxon>
        <taxon>Ecdysozoa</taxon>
        <taxon>Arthropoda</taxon>
        <taxon>Chelicerata</taxon>
        <taxon>Arachnida</taxon>
        <taxon>Araneae</taxon>
        <taxon>Araneomorphae</taxon>
        <taxon>Entelegynae</taxon>
        <taxon>Araneoidea</taxon>
        <taxon>Araneidae</taxon>
        <taxon>Argiope</taxon>
    </lineage>
</organism>
<keyword evidence="1" id="KW-0732">Signal</keyword>
<accession>A0A8T0EL44</accession>
<proteinExistence type="predicted"/>
<feature type="chain" id="PRO_5035776470" evidence="1">
    <location>
        <begin position="19"/>
        <end position="101"/>
    </location>
</feature>
<evidence type="ECO:0000256" key="1">
    <source>
        <dbReference type="SAM" id="SignalP"/>
    </source>
</evidence>
<keyword evidence="3" id="KW-1185">Reference proteome</keyword>
<name>A0A8T0EL44_ARGBR</name>
<dbReference type="AlphaFoldDB" id="A0A8T0EL44"/>
<dbReference type="EMBL" id="JABXBU010002227">
    <property type="protein sequence ID" value="KAF8773235.1"/>
    <property type="molecule type" value="Genomic_DNA"/>
</dbReference>
<dbReference type="Proteomes" id="UP000807504">
    <property type="component" value="Unassembled WGS sequence"/>
</dbReference>
<sequence length="101" mass="11382">MWTVLLIAFAFTGGKVESTSQECDAMLVACHDMYPETRLTAVDKAPDEAELETLCPLFDLLSKAKNLLLYERTFVTTGFDQKKVRTHNRSKEMASPDTGEY</sequence>
<gene>
    <name evidence="2" type="ORF">HNY73_015911</name>
</gene>
<feature type="signal peptide" evidence="1">
    <location>
        <begin position="1"/>
        <end position="18"/>
    </location>
</feature>
<protein>
    <submittedName>
        <fullName evidence="2">Uncharacterized protein</fullName>
    </submittedName>
</protein>
<reference evidence="2" key="1">
    <citation type="journal article" date="2020" name="bioRxiv">
        <title>Chromosome-level reference genome of the European wasp spider Argiope bruennichi: a resource for studies on range expansion and evolutionary adaptation.</title>
        <authorList>
            <person name="Sheffer M.M."/>
            <person name="Hoppe A."/>
            <person name="Krehenwinkel H."/>
            <person name="Uhl G."/>
            <person name="Kuss A.W."/>
            <person name="Jensen L."/>
            <person name="Jensen C."/>
            <person name="Gillespie R.G."/>
            <person name="Hoff K.J."/>
            <person name="Prost S."/>
        </authorList>
    </citation>
    <scope>NUCLEOTIDE SEQUENCE</scope>
</reference>
<reference evidence="2" key="2">
    <citation type="submission" date="2020-06" db="EMBL/GenBank/DDBJ databases">
        <authorList>
            <person name="Sheffer M."/>
        </authorList>
    </citation>
    <scope>NUCLEOTIDE SEQUENCE</scope>
</reference>